<name>A0ABV1E6C0_9FIRM</name>
<protein>
    <submittedName>
        <fullName evidence="2">Uncharacterized protein</fullName>
    </submittedName>
</protein>
<keyword evidence="3" id="KW-1185">Reference proteome</keyword>
<feature type="transmembrane region" description="Helical" evidence="1">
    <location>
        <begin position="39"/>
        <end position="59"/>
    </location>
</feature>
<dbReference type="EMBL" id="JBBMFK010000006">
    <property type="protein sequence ID" value="MEQ2442851.1"/>
    <property type="molecule type" value="Genomic_DNA"/>
</dbReference>
<sequence length="132" mass="13946">MKEFFKNRTAGSFVGLFAAVLAIVTALALLIYGQSVGDFLPAAFLLLLAGAVCAGAAWATGLPFLPIAPGVCYVLAFGLYLKRELMTMSNYFNQIAIGNSGSSFQMIITFLGLMMAAAVLATVSSCFRQKKA</sequence>
<feature type="transmembrane region" description="Helical" evidence="1">
    <location>
        <begin position="64"/>
        <end position="82"/>
    </location>
</feature>
<organism evidence="2 3">
    <name type="scientific">Pseudoflavonifractor intestinihominis</name>
    <dbReference type="NCBI Taxonomy" id="3133171"/>
    <lineage>
        <taxon>Bacteria</taxon>
        <taxon>Bacillati</taxon>
        <taxon>Bacillota</taxon>
        <taxon>Clostridia</taxon>
        <taxon>Eubacteriales</taxon>
        <taxon>Oscillospiraceae</taxon>
        <taxon>Pseudoflavonifractor</taxon>
    </lineage>
</organism>
<comment type="caution">
    <text evidence="2">The sequence shown here is derived from an EMBL/GenBank/DDBJ whole genome shotgun (WGS) entry which is preliminary data.</text>
</comment>
<keyword evidence="1" id="KW-0812">Transmembrane</keyword>
<accession>A0ABV1E6C0</accession>
<feature type="transmembrane region" description="Helical" evidence="1">
    <location>
        <begin position="12"/>
        <end position="33"/>
    </location>
</feature>
<keyword evidence="1" id="KW-1133">Transmembrane helix</keyword>
<reference evidence="2 3" key="1">
    <citation type="submission" date="2024-03" db="EMBL/GenBank/DDBJ databases">
        <title>Human intestinal bacterial collection.</title>
        <authorList>
            <person name="Pauvert C."/>
            <person name="Hitch T.C.A."/>
            <person name="Clavel T."/>
        </authorList>
    </citation>
    <scope>NUCLEOTIDE SEQUENCE [LARGE SCALE GENOMIC DNA]</scope>
    <source>
        <strain evidence="2 3">CLA-AP-H29</strain>
    </source>
</reference>
<dbReference type="RefSeq" id="WP_294517482.1">
    <property type="nucleotide sequence ID" value="NZ_JBBMFK010000006.1"/>
</dbReference>
<evidence type="ECO:0000313" key="3">
    <source>
        <dbReference type="Proteomes" id="UP001464378"/>
    </source>
</evidence>
<keyword evidence="1" id="KW-0472">Membrane</keyword>
<evidence type="ECO:0000256" key="1">
    <source>
        <dbReference type="SAM" id="Phobius"/>
    </source>
</evidence>
<dbReference type="Proteomes" id="UP001464378">
    <property type="component" value="Unassembled WGS sequence"/>
</dbReference>
<proteinExistence type="predicted"/>
<feature type="transmembrane region" description="Helical" evidence="1">
    <location>
        <begin position="102"/>
        <end position="127"/>
    </location>
</feature>
<gene>
    <name evidence="2" type="ORF">WMO64_05160</name>
</gene>
<evidence type="ECO:0000313" key="2">
    <source>
        <dbReference type="EMBL" id="MEQ2442851.1"/>
    </source>
</evidence>